<dbReference type="Gene3D" id="3.40.50.720">
    <property type="entry name" value="NAD(P)-binding Rossmann-like Domain"/>
    <property type="match status" value="1"/>
</dbReference>
<evidence type="ECO:0000313" key="16">
    <source>
        <dbReference type="Proteomes" id="UP000270094"/>
    </source>
</evidence>
<dbReference type="SUPFAM" id="SSF51735">
    <property type="entry name" value="NAD(P)-binding Rossmann-fold domains"/>
    <property type="match status" value="1"/>
</dbReference>
<organism evidence="15 16">
    <name type="scientific">Strongylus vulgaris</name>
    <name type="common">Blood worm</name>
    <dbReference type="NCBI Taxonomy" id="40348"/>
    <lineage>
        <taxon>Eukaryota</taxon>
        <taxon>Metazoa</taxon>
        <taxon>Ecdysozoa</taxon>
        <taxon>Nematoda</taxon>
        <taxon>Chromadorea</taxon>
        <taxon>Rhabditida</taxon>
        <taxon>Rhabditina</taxon>
        <taxon>Rhabditomorpha</taxon>
        <taxon>Strongyloidea</taxon>
        <taxon>Strongylidae</taxon>
        <taxon>Strongylus</taxon>
    </lineage>
</organism>
<dbReference type="AlphaFoldDB" id="A0A3P7J5K4"/>
<dbReference type="UniPathway" id="UPA00796">
    <property type="reaction ID" value="UER00771"/>
</dbReference>
<dbReference type="InterPro" id="IPR036291">
    <property type="entry name" value="NAD(P)-bd_dom_sf"/>
</dbReference>
<reference evidence="15 16" key="1">
    <citation type="submission" date="2018-11" db="EMBL/GenBank/DDBJ databases">
        <authorList>
            <consortium name="Pathogen Informatics"/>
        </authorList>
    </citation>
    <scope>NUCLEOTIDE SEQUENCE [LARGE SCALE GENOMIC DNA]</scope>
</reference>
<keyword evidence="13" id="KW-0456">Lyase</keyword>
<gene>
    <name evidence="15" type="ORF">SVUK_LOCUS8132</name>
</gene>
<keyword evidence="7" id="KW-0210">Decarboxylase</keyword>
<proteinExistence type="inferred from homology"/>
<dbReference type="EMBL" id="UYYB01029081">
    <property type="protein sequence ID" value="VDM73134.1"/>
    <property type="molecule type" value="Genomic_DNA"/>
</dbReference>
<evidence type="ECO:0000256" key="1">
    <source>
        <dbReference type="ARBA" id="ARBA00001911"/>
    </source>
</evidence>
<evidence type="ECO:0000256" key="12">
    <source>
        <dbReference type="ARBA" id="ARBA00023136"/>
    </source>
</evidence>
<dbReference type="InterPro" id="IPR044516">
    <property type="entry name" value="UXS-like"/>
</dbReference>
<evidence type="ECO:0000256" key="13">
    <source>
        <dbReference type="ARBA" id="ARBA00023239"/>
    </source>
</evidence>
<comment type="pathway">
    <text evidence="3">Nucleotide-sugar biosynthesis; UDP-alpha-D-xylose biosynthesis; UDP-alpha-D-xylose from UDP-alpha-D-glucuronate: step 1/1.</text>
</comment>
<keyword evidence="6" id="KW-0812">Transmembrane</keyword>
<name>A0A3P7J5K4_STRVU</name>
<dbReference type="GO" id="GO:0033320">
    <property type="term" value="P:UDP-D-xylose biosynthetic process"/>
    <property type="evidence" value="ECO:0007669"/>
    <property type="project" value="UniProtKB-UniPathway"/>
</dbReference>
<dbReference type="InterPro" id="IPR016040">
    <property type="entry name" value="NAD(P)-bd_dom"/>
</dbReference>
<evidence type="ECO:0000256" key="11">
    <source>
        <dbReference type="ARBA" id="ARBA00023034"/>
    </source>
</evidence>
<protein>
    <recommendedName>
        <fullName evidence="5">UDP-glucuronate decarboxylase</fullName>
        <ecNumber evidence="5">4.1.1.35</ecNumber>
    </recommendedName>
</protein>
<keyword evidence="9" id="KW-1133">Transmembrane helix</keyword>
<evidence type="ECO:0000256" key="9">
    <source>
        <dbReference type="ARBA" id="ARBA00022989"/>
    </source>
</evidence>
<dbReference type="GO" id="GO:0070403">
    <property type="term" value="F:NAD+ binding"/>
    <property type="evidence" value="ECO:0007669"/>
    <property type="project" value="InterPro"/>
</dbReference>
<keyword evidence="16" id="KW-1185">Reference proteome</keyword>
<dbReference type="PANTHER" id="PTHR43078:SF6">
    <property type="entry name" value="UDP-GLUCURONIC ACID DECARBOXYLASE 1"/>
    <property type="match status" value="1"/>
</dbReference>
<evidence type="ECO:0000256" key="10">
    <source>
        <dbReference type="ARBA" id="ARBA00023027"/>
    </source>
</evidence>
<comment type="cofactor">
    <cofactor evidence="1">
        <name>NAD(+)</name>
        <dbReference type="ChEBI" id="CHEBI:57540"/>
    </cofactor>
</comment>
<keyword evidence="11" id="KW-0333">Golgi apparatus</keyword>
<evidence type="ECO:0000256" key="8">
    <source>
        <dbReference type="ARBA" id="ARBA00022968"/>
    </source>
</evidence>
<dbReference type="OrthoDB" id="5850140at2759"/>
<feature type="domain" description="NAD(P)-binding" evidence="14">
    <location>
        <begin position="42"/>
        <end position="111"/>
    </location>
</feature>
<evidence type="ECO:0000256" key="6">
    <source>
        <dbReference type="ARBA" id="ARBA00022692"/>
    </source>
</evidence>
<evidence type="ECO:0000256" key="3">
    <source>
        <dbReference type="ARBA" id="ARBA00005100"/>
    </source>
</evidence>
<dbReference type="PANTHER" id="PTHR43078">
    <property type="entry name" value="UDP-GLUCURONIC ACID DECARBOXYLASE-RELATED"/>
    <property type="match status" value="1"/>
</dbReference>
<keyword evidence="12" id="KW-0472">Membrane</keyword>
<evidence type="ECO:0000256" key="4">
    <source>
        <dbReference type="ARBA" id="ARBA00007505"/>
    </source>
</evidence>
<keyword evidence="10" id="KW-0520">NAD</keyword>
<evidence type="ECO:0000256" key="5">
    <source>
        <dbReference type="ARBA" id="ARBA00012290"/>
    </source>
</evidence>
<evidence type="ECO:0000256" key="7">
    <source>
        <dbReference type="ARBA" id="ARBA00022793"/>
    </source>
</evidence>
<evidence type="ECO:0000256" key="2">
    <source>
        <dbReference type="ARBA" id="ARBA00004447"/>
    </source>
</evidence>
<comment type="similarity">
    <text evidence="4">Belongs to the NAD(P)-dependent epimerase/dehydratase family. UDP-glucuronic acid decarboxylase subfamily.</text>
</comment>
<accession>A0A3P7J5K4</accession>
<evidence type="ECO:0000313" key="15">
    <source>
        <dbReference type="EMBL" id="VDM73134.1"/>
    </source>
</evidence>
<sequence>MVALETELSSLRSLLTKKTISSNSKTFPDVRFRNEETRKRILVTGGAGFVGSHLVDKLMMDGHEVSGLCRLLLSAIFHVIALDNYFTGRKRNVEQWIGHPNFELVHHDVVNPYFIEG</sequence>
<dbReference type="EC" id="4.1.1.35" evidence="5"/>
<keyword evidence="8" id="KW-0735">Signal-anchor</keyword>
<comment type="subcellular location">
    <subcellularLocation>
        <location evidence="2">Golgi apparatus</location>
        <location evidence="2">Golgi stack membrane</location>
        <topology evidence="2">Single-pass type II membrane protein</topology>
    </subcellularLocation>
</comment>
<dbReference type="Pfam" id="PF16363">
    <property type="entry name" value="GDP_Man_Dehyd"/>
    <property type="match status" value="1"/>
</dbReference>
<evidence type="ECO:0000259" key="14">
    <source>
        <dbReference type="Pfam" id="PF16363"/>
    </source>
</evidence>
<dbReference type="GO" id="GO:0042732">
    <property type="term" value="P:D-xylose metabolic process"/>
    <property type="evidence" value="ECO:0007669"/>
    <property type="project" value="InterPro"/>
</dbReference>
<dbReference type="GO" id="GO:0048040">
    <property type="term" value="F:UDP-glucuronate decarboxylase activity"/>
    <property type="evidence" value="ECO:0007669"/>
    <property type="project" value="UniProtKB-EC"/>
</dbReference>
<dbReference type="Proteomes" id="UP000270094">
    <property type="component" value="Unassembled WGS sequence"/>
</dbReference>
<dbReference type="GO" id="GO:0032580">
    <property type="term" value="C:Golgi cisterna membrane"/>
    <property type="evidence" value="ECO:0007669"/>
    <property type="project" value="UniProtKB-SubCell"/>
</dbReference>